<protein>
    <recommendedName>
        <fullName evidence="9">Pentraxin family member</fullName>
    </recommendedName>
</protein>
<dbReference type="PRINTS" id="PR00895">
    <property type="entry name" value="PENTAXIN"/>
</dbReference>
<comment type="caution">
    <text evidence="8">Lacks conserved residue(s) required for the propagation of feature annotation.</text>
</comment>
<reference evidence="13" key="1">
    <citation type="submission" date="2025-08" db="UniProtKB">
        <authorList>
            <consortium name="RefSeq"/>
        </authorList>
    </citation>
    <scope>IDENTIFICATION</scope>
    <source>
        <tissue evidence="13">Muscle</tissue>
    </source>
</reference>
<dbReference type="AlphaFoldDB" id="A0A6I9PCN9"/>
<feature type="domain" description="Pentraxin (PTX)" evidence="11">
    <location>
        <begin position="21"/>
        <end position="223"/>
    </location>
</feature>
<evidence type="ECO:0000256" key="2">
    <source>
        <dbReference type="ARBA" id="ARBA00022525"/>
    </source>
</evidence>
<dbReference type="InterPro" id="IPR001759">
    <property type="entry name" value="PTX_dom"/>
</dbReference>
<comment type="subunit">
    <text evidence="9">Homopentamer. Pentaxin (or pentraxin) have a discoid arrangement of 5 non-covalently bound subunits.</text>
</comment>
<keyword evidence="4 10" id="KW-0732">Signal</keyword>
<keyword evidence="5 9" id="KW-0106">Calcium</keyword>
<dbReference type="OrthoDB" id="547680at2759"/>
<dbReference type="Gene3D" id="2.60.120.200">
    <property type="match status" value="1"/>
</dbReference>
<evidence type="ECO:0000259" key="11">
    <source>
        <dbReference type="PROSITE" id="PS51828"/>
    </source>
</evidence>
<dbReference type="PROSITE" id="PS51828">
    <property type="entry name" value="PTX_2"/>
    <property type="match status" value="1"/>
</dbReference>
<evidence type="ECO:0000256" key="3">
    <source>
        <dbReference type="ARBA" id="ARBA00022723"/>
    </source>
</evidence>
<evidence type="ECO:0000256" key="8">
    <source>
        <dbReference type="PROSITE-ProRule" id="PRU01172"/>
    </source>
</evidence>
<evidence type="ECO:0000256" key="5">
    <source>
        <dbReference type="ARBA" id="ARBA00022837"/>
    </source>
</evidence>
<dbReference type="GO" id="GO:0005576">
    <property type="term" value="C:extracellular region"/>
    <property type="evidence" value="ECO:0007669"/>
    <property type="project" value="UniProtKB-SubCell"/>
</dbReference>
<evidence type="ECO:0000256" key="7">
    <source>
        <dbReference type="ARBA" id="ARBA00038102"/>
    </source>
</evidence>
<dbReference type="PANTHER" id="PTHR45869:SF7">
    <property type="entry name" value="C-REACTIVE PROTEIN"/>
    <property type="match status" value="1"/>
</dbReference>
<feature type="signal peptide" evidence="10">
    <location>
        <begin position="1"/>
        <end position="15"/>
    </location>
</feature>
<dbReference type="InterPro" id="IPR013320">
    <property type="entry name" value="ConA-like_dom_sf"/>
</dbReference>
<comment type="subcellular location">
    <subcellularLocation>
        <location evidence="1 9">Secreted</location>
    </subcellularLocation>
</comment>
<proteinExistence type="inferred from homology"/>
<dbReference type="InterPro" id="IPR051005">
    <property type="entry name" value="Pentraxin_domain"/>
</dbReference>
<evidence type="ECO:0000256" key="6">
    <source>
        <dbReference type="ARBA" id="ARBA00023157"/>
    </source>
</evidence>
<feature type="chain" id="PRO_5027120890" description="Pentraxin family member" evidence="10">
    <location>
        <begin position="16"/>
        <end position="227"/>
    </location>
</feature>
<dbReference type="KEGG" id="ncc:104959757"/>
<keyword evidence="6" id="KW-1015">Disulfide bond</keyword>
<keyword evidence="2" id="KW-0964">Secreted</keyword>
<dbReference type="Proteomes" id="UP000504611">
    <property type="component" value="Unplaced"/>
</dbReference>
<dbReference type="GO" id="GO:0046872">
    <property type="term" value="F:metal ion binding"/>
    <property type="evidence" value="ECO:0007669"/>
    <property type="project" value="UniProtKB-KW"/>
</dbReference>
<sequence>MALYLLLLMLTACAATPQDLSGQMFTFPQETNSAHVRLTTSRQVLSAVTVCFRSFSDLRSRDITLFSLSTPSAANDFAIFKLAATDVFEMWIRNTLMNFIMQDYKLNTWHSICSTWDSGSGLFQMWLDGQPSSRRFMSAGSNISGPIIIVLGQDQDSHGGGFDIAQSFVGMMSDVHMWDHVLSPCEIQNYVHHLNFPPGNVLNWNELEFQIIGRVLTEDKQKIETCY</sequence>
<comment type="similarity">
    <text evidence="7 9">Belongs to the pentraxin family.</text>
</comment>
<dbReference type="GeneID" id="104959757"/>
<keyword evidence="3 9" id="KW-0479">Metal-binding</keyword>
<dbReference type="RefSeq" id="XP_010785957.1">
    <property type="nucleotide sequence ID" value="XM_010787655.1"/>
</dbReference>
<name>A0A6I9PCN9_9TELE</name>
<evidence type="ECO:0000313" key="13">
    <source>
        <dbReference type="RefSeq" id="XP_010785957.1"/>
    </source>
</evidence>
<evidence type="ECO:0000256" key="1">
    <source>
        <dbReference type="ARBA" id="ARBA00004613"/>
    </source>
</evidence>
<evidence type="ECO:0000313" key="12">
    <source>
        <dbReference type="Proteomes" id="UP000504611"/>
    </source>
</evidence>
<evidence type="ECO:0000256" key="9">
    <source>
        <dbReference type="RuleBase" id="RU362112"/>
    </source>
</evidence>
<dbReference type="SMART" id="SM00159">
    <property type="entry name" value="PTX"/>
    <property type="match status" value="1"/>
</dbReference>
<dbReference type="Pfam" id="PF00354">
    <property type="entry name" value="Pentaxin"/>
    <property type="match status" value="1"/>
</dbReference>
<organism evidence="12 13">
    <name type="scientific">Notothenia coriiceps</name>
    <name type="common">black rockcod</name>
    <dbReference type="NCBI Taxonomy" id="8208"/>
    <lineage>
        <taxon>Eukaryota</taxon>
        <taxon>Metazoa</taxon>
        <taxon>Chordata</taxon>
        <taxon>Craniata</taxon>
        <taxon>Vertebrata</taxon>
        <taxon>Euteleostomi</taxon>
        <taxon>Actinopterygii</taxon>
        <taxon>Neopterygii</taxon>
        <taxon>Teleostei</taxon>
        <taxon>Neoteleostei</taxon>
        <taxon>Acanthomorphata</taxon>
        <taxon>Eupercaria</taxon>
        <taxon>Perciformes</taxon>
        <taxon>Notothenioidei</taxon>
        <taxon>Nototheniidae</taxon>
        <taxon>Notothenia</taxon>
    </lineage>
</organism>
<accession>A0A6I9PCN9</accession>
<dbReference type="SUPFAM" id="SSF49899">
    <property type="entry name" value="Concanavalin A-like lectins/glucanases"/>
    <property type="match status" value="1"/>
</dbReference>
<keyword evidence="12" id="KW-1185">Reference proteome</keyword>
<dbReference type="PANTHER" id="PTHR45869">
    <property type="entry name" value="C-REACTIVE PROTEIN-RELATED"/>
    <property type="match status" value="1"/>
</dbReference>
<evidence type="ECO:0000256" key="4">
    <source>
        <dbReference type="ARBA" id="ARBA00022729"/>
    </source>
</evidence>
<gene>
    <name evidence="13" type="primary">LOC104959757</name>
</gene>
<evidence type="ECO:0000256" key="10">
    <source>
        <dbReference type="SAM" id="SignalP"/>
    </source>
</evidence>
<comment type="cofactor">
    <cofactor evidence="9">
        <name>Ca(2+)</name>
        <dbReference type="ChEBI" id="CHEBI:29108"/>
    </cofactor>
    <text evidence="9">Binds 2 calcium ions per subunit.</text>
</comment>